<sequence>MSSVGGRDSRNEELLRAPFTTENANRIAQKITSWRLLAPFLGLDKGDEAEISEEGSLGEQRIKMMQVWLSRHGKDATYLNFVRGCEEAGRRDLVDTVYSLVQQHSSIPLTVSLDCGSLARLGRAPTLLELCLFTGRSGTRYRVMERLAPFWEQLALALNFEPYVTETVKRSSMFQINDCCRAIMQKWLQGYQSAVGPVTWETLLSAMAEVEDLAVLTAELRAEM</sequence>
<dbReference type="GO" id="GO:0007165">
    <property type="term" value="P:signal transduction"/>
    <property type="evidence" value="ECO:0007669"/>
    <property type="project" value="InterPro"/>
</dbReference>
<accession>A0AA35SG15</accession>
<dbReference type="InterPro" id="IPR011029">
    <property type="entry name" value="DEATH-like_dom_sf"/>
</dbReference>
<dbReference type="SMART" id="SM00005">
    <property type="entry name" value="DEATH"/>
    <property type="match status" value="1"/>
</dbReference>
<gene>
    <name evidence="2" type="ORF">GBAR_LOCUS16252</name>
</gene>
<dbReference type="Proteomes" id="UP001174909">
    <property type="component" value="Unassembled WGS sequence"/>
</dbReference>
<dbReference type="PROSITE" id="PS50017">
    <property type="entry name" value="DEATH_DOMAIN"/>
    <property type="match status" value="1"/>
</dbReference>
<dbReference type="AlphaFoldDB" id="A0AA35SG15"/>
<evidence type="ECO:0000313" key="2">
    <source>
        <dbReference type="EMBL" id="CAI8028503.1"/>
    </source>
</evidence>
<dbReference type="SUPFAM" id="SSF47986">
    <property type="entry name" value="DEATH domain"/>
    <property type="match status" value="1"/>
</dbReference>
<dbReference type="Gene3D" id="1.10.533.10">
    <property type="entry name" value="Death Domain, Fas"/>
    <property type="match status" value="2"/>
</dbReference>
<feature type="domain" description="Death" evidence="1">
    <location>
        <begin position="33"/>
        <end position="101"/>
    </location>
</feature>
<name>A0AA35SG15_GEOBA</name>
<dbReference type="EMBL" id="CASHTH010002339">
    <property type="protein sequence ID" value="CAI8028503.1"/>
    <property type="molecule type" value="Genomic_DNA"/>
</dbReference>
<reference evidence="2" key="1">
    <citation type="submission" date="2023-03" db="EMBL/GenBank/DDBJ databases">
        <authorList>
            <person name="Steffen K."/>
            <person name="Cardenas P."/>
        </authorList>
    </citation>
    <scope>NUCLEOTIDE SEQUENCE</scope>
</reference>
<dbReference type="InterPro" id="IPR000488">
    <property type="entry name" value="Death_dom"/>
</dbReference>
<protein>
    <recommendedName>
        <fullName evidence="1">Death domain-containing protein</fullName>
    </recommendedName>
</protein>
<dbReference type="CDD" id="cd01670">
    <property type="entry name" value="Death"/>
    <property type="match status" value="1"/>
</dbReference>
<evidence type="ECO:0000313" key="3">
    <source>
        <dbReference type="Proteomes" id="UP001174909"/>
    </source>
</evidence>
<organism evidence="2 3">
    <name type="scientific">Geodia barretti</name>
    <name type="common">Barrett's horny sponge</name>
    <dbReference type="NCBI Taxonomy" id="519541"/>
    <lineage>
        <taxon>Eukaryota</taxon>
        <taxon>Metazoa</taxon>
        <taxon>Porifera</taxon>
        <taxon>Demospongiae</taxon>
        <taxon>Heteroscleromorpha</taxon>
        <taxon>Tetractinellida</taxon>
        <taxon>Astrophorina</taxon>
        <taxon>Geodiidae</taxon>
        <taxon>Geodia</taxon>
    </lineage>
</organism>
<keyword evidence="3" id="KW-1185">Reference proteome</keyword>
<comment type="caution">
    <text evidence="2">The sequence shown here is derived from an EMBL/GenBank/DDBJ whole genome shotgun (WGS) entry which is preliminary data.</text>
</comment>
<dbReference type="Pfam" id="PF00531">
    <property type="entry name" value="Death"/>
    <property type="match status" value="1"/>
</dbReference>
<proteinExistence type="predicted"/>
<evidence type="ECO:0000259" key="1">
    <source>
        <dbReference type="PROSITE" id="PS50017"/>
    </source>
</evidence>